<feature type="region of interest" description="Disordered" evidence="1">
    <location>
        <begin position="82"/>
        <end position="143"/>
    </location>
</feature>
<dbReference type="InterPro" id="IPR036691">
    <property type="entry name" value="Endo/exonu/phosph_ase_sf"/>
</dbReference>
<evidence type="ECO:0008006" key="4">
    <source>
        <dbReference type="Google" id="ProtNLM"/>
    </source>
</evidence>
<proteinExistence type="predicted"/>
<keyword evidence="3" id="KW-1185">Reference proteome</keyword>
<accession>A0A026VV36</accession>
<evidence type="ECO:0000256" key="1">
    <source>
        <dbReference type="SAM" id="MobiDB-lite"/>
    </source>
</evidence>
<protein>
    <recommendedName>
        <fullName evidence="4">Endonuclease/exonuclease/phosphatase domain-containing protein</fullName>
    </recommendedName>
</protein>
<feature type="compositionally biased region" description="Polar residues" evidence="1">
    <location>
        <begin position="132"/>
        <end position="143"/>
    </location>
</feature>
<feature type="compositionally biased region" description="Polar residues" evidence="1">
    <location>
        <begin position="1"/>
        <end position="14"/>
    </location>
</feature>
<dbReference type="Gene3D" id="3.60.10.10">
    <property type="entry name" value="Endonuclease/exonuclease/phosphatase"/>
    <property type="match status" value="1"/>
</dbReference>
<dbReference type="EMBL" id="KK108572">
    <property type="protein sequence ID" value="EZA46684.1"/>
    <property type="molecule type" value="Genomic_DNA"/>
</dbReference>
<organism evidence="2 3">
    <name type="scientific">Ooceraea biroi</name>
    <name type="common">Clonal raider ant</name>
    <name type="synonym">Cerapachys biroi</name>
    <dbReference type="NCBI Taxonomy" id="2015173"/>
    <lineage>
        <taxon>Eukaryota</taxon>
        <taxon>Metazoa</taxon>
        <taxon>Ecdysozoa</taxon>
        <taxon>Arthropoda</taxon>
        <taxon>Hexapoda</taxon>
        <taxon>Insecta</taxon>
        <taxon>Pterygota</taxon>
        <taxon>Neoptera</taxon>
        <taxon>Endopterygota</taxon>
        <taxon>Hymenoptera</taxon>
        <taxon>Apocrita</taxon>
        <taxon>Aculeata</taxon>
        <taxon>Formicoidea</taxon>
        <taxon>Formicidae</taxon>
        <taxon>Dorylinae</taxon>
        <taxon>Ooceraea</taxon>
    </lineage>
</organism>
<feature type="region of interest" description="Disordered" evidence="1">
    <location>
        <begin position="1"/>
        <end position="24"/>
    </location>
</feature>
<reference evidence="2 3" key="1">
    <citation type="journal article" date="2014" name="Curr. Biol.">
        <title>The genome of the clonal raider ant Cerapachys biroi.</title>
        <authorList>
            <person name="Oxley P.R."/>
            <person name="Ji L."/>
            <person name="Fetter-Pruneda I."/>
            <person name="McKenzie S.K."/>
            <person name="Li C."/>
            <person name="Hu H."/>
            <person name="Zhang G."/>
            <person name="Kronauer D.J."/>
        </authorList>
    </citation>
    <scope>NUCLEOTIDE SEQUENCE [LARGE SCALE GENOMIC DNA]</scope>
</reference>
<name>A0A026VV36_OOCBI</name>
<gene>
    <name evidence="2" type="ORF">X777_03551</name>
</gene>
<sequence>MVKSSTHTSDNSTTYASDNYDSDNYASDNIKELLTYHKAVHERYQVTTKRMVRRNKHRAGRRKRERIEYLLQLRRAQFSDFLRNLGDQPPSRSVSPDKRQSEETATPDPSTSTQKTSSSQLPSQCSESSPQVTECTSSPEESHASTSLGAHVVDIITDTVLQQCEYLALTETWMRDHESAASITGYECISRSNYGGKTGHIAGGVAIYKQIRRPTICRPITIEIDNRMQCGREFGDVCLAEITIDSTIRFILGSVCIHSGSSSREIGMLLYQSLAPYIANNSVHPFVEMDADVPIVLCGDFNVDIMQNTQFVDFMKNTFNIDCATRATTGTTLGNTCLDFTFTRNISVECLNYISYFSYHHPVLNRMVRQLSGLPPAILPSPNEDDRV</sequence>
<feature type="compositionally biased region" description="Low complexity" evidence="1">
    <location>
        <begin position="15"/>
        <end position="24"/>
    </location>
</feature>
<dbReference type="AlphaFoldDB" id="A0A026VV36"/>
<dbReference type="Proteomes" id="UP000053097">
    <property type="component" value="Unassembled WGS sequence"/>
</dbReference>
<feature type="compositionally biased region" description="Low complexity" evidence="1">
    <location>
        <begin position="106"/>
        <end position="131"/>
    </location>
</feature>
<dbReference type="SUPFAM" id="SSF56219">
    <property type="entry name" value="DNase I-like"/>
    <property type="match status" value="1"/>
</dbReference>
<evidence type="ECO:0000313" key="3">
    <source>
        <dbReference type="Proteomes" id="UP000053097"/>
    </source>
</evidence>
<evidence type="ECO:0000313" key="2">
    <source>
        <dbReference type="EMBL" id="EZA46684.1"/>
    </source>
</evidence>